<organism evidence="2 3">
    <name type="scientific">Marssonina brunnea f. sp. multigermtubi (strain MB_m1)</name>
    <name type="common">Marssonina leaf spot fungus</name>
    <dbReference type="NCBI Taxonomy" id="1072389"/>
    <lineage>
        <taxon>Eukaryota</taxon>
        <taxon>Fungi</taxon>
        <taxon>Dikarya</taxon>
        <taxon>Ascomycota</taxon>
        <taxon>Pezizomycotina</taxon>
        <taxon>Leotiomycetes</taxon>
        <taxon>Helotiales</taxon>
        <taxon>Drepanopezizaceae</taxon>
        <taxon>Drepanopeziza</taxon>
    </lineage>
</organism>
<keyword evidence="3" id="KW-1185">Reference proteome</keyword>
<dbReference type="KEGG" id="mbe:MBM_08264"/>
<proteinExistence type="predicted"/>
<keyword evidence="1" id="KW-0472">Membrane</keyword>
<evidence type="ECO:0000313" key="2">
    <source>
        <dbReference type="EMBL" id="EKD13546.1"/>
    </source>
</evidence>
<reference evidence="2 3" key="1">
    <citation type="journal article" date="2012" name="BMC Genomics">
        <title>Sequencing the genome of Marssonina brunnea reveals fungus-poplar co-evolution.</title>
        <authorList>
            <person name="Zhu S."/>
            <person name="Cao Y.-Z."/>
            <person name="Jiang C."/>
            <person name="Tan B.-Y."/>
            <person name="Wang Z."/>
            <person name="Feng S."/>
            <person name="Zhang L."/>
            <person name="Su X.-H."/>
            <person name="Brejova B."/>
            <person name="Vinar T."/>
            <person name="Xu M."/>
            <person name="Wang M.-X."/>
            <person name="Zhang S.-G."/>
            <person name="Huang M.-R."/>
            <person name="Wu R."/>
            <person name="Zhou Y."/>
        </authorList>
    </citation>
    <scope>NUCLEOTIDE SEQUENCE [LARGE SCALE GENOMIC DNA]</scope>
    <source>
        <strain evidence="2 3">MB_m1</strain>
    </source>
</reference>
<dbReference type="InParanoid" id="K1WL31"/>
<dbReference type="AlphaFoldDB" id="K1WL31"/>
<dbReference type="OrthoDB" id="526941at2759"/>
<gene>
    <name evidence="2" type="ORF">MBM_08264</name>
</gene>
<keyword evidence="1" id="KW-0812">Transmembrane</keyword>
<name>K1WL31_MARBU</name>
<evidence type="ECO:0000313" key="3">
    <source>
        <dbReference type="Proteomes" id="UP000006753"/>
    </source>
</evidence>
<feature type="transmembrane region" description="Helical" evidence="1">
    <location>
        <begin position="7"/>
        <end position="26"/>
    </location>
</feature>
<dbReference type="STRING" id="1072389.K1WL31"/>
<dbReference type="EMBL" id="JH921449">
    <property type="protein sequence ID" value="EKD13546.1"/>
    <property type="molecule type" value="Genomic_DNA"/>
</dbReference>
<evidence type="ECO:0000256" key="1">
    <source>
        <dbReference type="SAM" id="Phobius"/>
    </source>
</evidence>
<dbReference type="eggNOG" id="ENOG502S214">
    <property type="taxonomic scope" value="Eukaryota"/>
</dbReference>
<protein>
    <submittedName>
        <fullName evidence="2">Uncharacterized protein</fullName>
    </submittedName>
</protein>
<accession>K1WL31</accession>
<dbReference type="HOGENOM" id="CLU_045076_0_0_1"/>
<dbReference type="Proteomes" id="UP000006753">
    <property type="component" value="Unassembled WGS sequence"/>
</dbReference>
<sequence length="358" mass="39881">MADYKRVASAVIFITICLLVFLNLNFNYVPVQIVKHGEEQVEAPKLVNNPWKTSKQEVVHKDVQALQPTSPIDGISTAQPFGVPLNHGQTTRVPLVTYAYAETPYGRRNLEFFVKHGLHAAADFIFILNGDTDADETIIPKGLSNVKIIKRENTCFDLGAHWEVLTKVPGDGSGAKALKDTYHKFILMNASIRGPFVPHWSKECWTDAYLSKLSDKVKLVGSTINCMGGGSQHIQSMIYATDRIGLDIILLPEGIGECFPSLQSAMNAEIRTTPLVKSKGYHIDVMLANFQSEPDYAYENCTVNGEFLYDGAYYGFSVHPFETIFIKTNRGISPKLIDQHTEWVDASGYSSYDVCHVH</sequence>
<dbReference type="OMA" id="MFINASL"/>
<keyword evidence="1" id="KW-1133">Transmembrane helix</keyword>
<dbReference type="GeneID" id="18764199"/>